<dbReference type="CDD" id="cd09272">
    <property type="entry name" value="RNase_HI_RT_Ty1"/>
    <property type="match status" value="1"/>
</dbReference>
<gene>
    <name evidence="2" type="ORF">MERR_LOCUS18054</name>
</gene>
<dbReference type="AlphaFoldDB" id="A0A6D2IW57"/>
<name>A0A6D2IW57_9BRAS</name>
<dbReference type="Proteomes" id="UP000467841">
    <property type="component" value="Unassembled WGS sequence"/>
</dbReference>
<evidence type="ECO:0000313" key="2">
    <source>
        <dbReference type="EMBL" id="CAA7030819.1"/>
    </source>
</evidence>
<dbReference type="InterPro" id="IPR043502">
    <property type="entry name" value="DNA/RNA_pol_sf"/>
</dbReference>
<dbReference type="InterPro" id="IPR013103">
    <property type="entry name" value="RVT_2"/>
</dbReference>
<sequence length="291" mass="33402">MDVKSAFLNGDLEEKVYIEQPQGYIVKDEEDKVLRLKKALYGLKQAPRAWNTRIDKYFKERNFIKCNNPSMFEEFKKEMTKQFEITDIGLMSYYLGIEVRQEESGIFITQEGYAKEVLKKFKMDDSNPVCTPMECCAKLSRREEGESVDPTLFKSLVGSLCYLTCTRPDILYAVGVVSRYIKHPTTTHFKAAKRILRYIKGTLNFGLYYSVSDDYKFVGYSDSDWGGNVDDRKSTSGFVFFIGDTAFTWMSKKQPIVTLSTTEAEYVAATSGPIGDVVNSGVLQNFQWYER</sequence>
<organism evidence="2 3">
    <name type="scientific">Microthlaspi erraticum</name>
    <dbReference type="NCBI Taxonomy" id="1685480"/>
    <lineage>
        <taxon>Eukaryota</taxon>
        <taxon>Viridiplantae</taxon>
        <taxon>Streptophyta</taxon>
        <taxon>Embryophyta</taxon>
        <taxon>Tracheophyta</taxon>
        <taxon>Spermatophyta</taxon>
        <taxon>Magnoliopsida</taxon>
        <taxon>eudicotyledons</taxon>
        <taxon>Gunneridae</taxon>
        <taxon>Pentapetalae</taxon>
        <taxon>rosids</taxon>
        <taxon>malvids</taxon>
        <taxon>Brassicales</taxon>
        <taxon>Brassicaceae</taxon>
        <taxon>Coluteocarpeae</taxon>
        <taxon>Microthlaspi</taxon>
    </lineage>
</organism>
<feature type="domain" description="Reverse transcriptase Ty1/copia-type" evidence="1">
    <location>
        <begin position="1"/>
        <end position="65"/>
    </location>
</feature>
<dbReference type="OrthoDB" id="1922643at2759"/>
<dbReference type="PANTHER" id="PTHR11439:SF517">
    <property type="entry name" value="CYSTEINE-RICH RLK (RECEPTOR-LIKE PROTEIN KINASE) 8"/>
    <property type="match status" value="1"/>
</dbReference>
<proteinExistence type="predicted"/>
<evidence type="ECO:0000313" key="3">
    <source>
        <dbReference type="Proteomes" id="UP000467841"/>
    </source>
</evidence>
<dbReference type="EMBL" id="CACVBM020001098">
    <property type="protein sequence ID" value="CAA7030819.1"/>
    <property type="molecule type" value="Genomic_DNA"/>
</dbReference>
<protein>
    <recommendedName>
        <fullName evidence="1">Reverse transcriptase Ty1/copia-type domain-containing protein</fullName>
    </recommendedName>
</protein>
<keyword evidence="3" id="KW-1185">Reference proteome</keyword>
<evidence type="ECO:0000259" key="1">
    <source>
        <dbReference type="Pfam" id="PF07727"/>
    </source>
</evidence>
<accession>A0A6D2IW57</accession>
<reference evidence="2" key="1">
    <citation type="submission" date="2020-01" db="EMBL/GenBank/DDBJ databases">
        <authorList>
            <person name="Mishra B."/>
        </authorList>
    </citation>
    <scope>NUCLEOTIDE SEQUENCE [LARGE SCALE GENOMIC DNA]</scope>
</reference>
<dbReference type="Pfam" id="PF07727">
    <property type="entry name" value="RVT_2"/>
    <property type="match status" value="1"/>
</dbReference>
<dbReference type="PANTHER" id="PTHR11439">
    <property type="entry name" value="GAG-POL-RELATED RETROTRANSPOSON"/>
    <property type="match status" value="1"/>
</dbReference>
<dbReference type="SUPFAM" id="SSF56672">
    <property type="entry name" value="DNA/RNA polymerases"/>
    <property type="match status" value="1"/>
</dbReference>
<comment type="caution">
    <text evidence="2">The sequence shown here is derived from an EMBL/GenBank/DDBJ whole genome shotgun (WGS) entry which is preliminary data.</text>
</comment>